<dbReference type="InterPro" id="IPR008921">
    <property type="entry name" value="DNA_pol3_clamp-load_cplx_C"/>
</dbReference>
<dbReference type="Gene3D" id="3.40.50.300">
    <property type="entry name" value="P-loop containing nucleotide triphosphate hydrolases"/>
    <property type="match status" value="1"/>
</dbReference>
<dbReference type="GO" id="GO:0009360">
    <property type="term" value="C:DNA polymerase III complex"/>
    <property type="evidence" value="ECO:0007669"/>
    <property type="project" value="InterPro"/>
</dbReference>
<evidence type="ECO:0000256" key="12">
    <source>
        <dbReference type="SAM" id="Coils"/>
    </source>
</evidence>
<evidence type="ECO:0000256" key="10">
    <source>
        <dbReference type="ARBA" id="ARBA00022932"/>
    </source>
</evidence>
<dbReference type="NCBIfam" id="NF004046">
    <property type="entry name" value="PRK05563.1"/>
    <property type="match status" value="1"/>
</dbReference>
<dbReference type="EC" id="2.7.7.7" evidence="2"/>
<dbReference type="EMBL" id="FMWL01000001">
    <property type="protein sequence ID" value="SCZ76653.1"/>
    <property type="molecule type" value="Genomic_DNA"/>
</dbReference>
<dbReference type="InterPro" id="IPR050238">
    <property type="entry name" value="DNA_Rep/Repair_Clamp_Loader"/>
</dbReference>
<dbReference type="PRINTS" id="PR00300">
    <property type="entry name" value="CLPPROTEASEA"/>
</dbReference>
<dbReference type="OrthoDB" id="9810148at2"/>
<dbReference type="Pfam" id="PF13177">
    <property type="entry name" value="DNA_pol3_delta2"/>
    <property type="match status" value="1"/>
</dbReference>
<dbReference type="Proteomes" id="UP000199208">
    <property type="component" value="Unassembled WGS sequence"/>
</dbReference>
<keyword evidence="6" id="KW-0479">Metal-binding</keyword>
<dbReference type="GO" id="GO:0006261">
    <property type="term" value="P:DNA-templated DNA replication"/>
    <property type="evidence" value="ECO:0007669"/>
    <property type="project" value="TreeGrafter"/>
</dbReference>
<dbReference type="FunFam" id="3.40.50.300:FF:000014">
    <property type="entry name" value="DNA polymerase III subunit gamma/tau"/>
    <property type="match status" value="1"/>
</dbReference>
<evidence type="ECO:0000256" key="9">
    <source>
        <dbReference type="ARBA" id="ARBA00022840"/>
    </source>
</evidence>
<dbReference type="InterPro" id="IPR027417">
    <property type="entry name" value="P-loop_NTPase"/>
</dbReference>
<keyword evidence="9" id="KW-0067">ATP-binding</keyword>
<evidence type="ECO:0000256" key="2">
    <source>
        <dbReference type="ARBA" id="ARBA00012417"/>
    </source>
</evidence>
<name>A0A1G5RRE6_9FIRM</name>
<comment type="catalytic activity">
    <reaction evidence="11">
        <text>DNA(n) + a 2'-deoxyribonucleoside 5'-triphosphate = DNA(n+1) + diphosphate</text>
        <dbReference type="Rhea" id="RHEA:22508"/>
        <dbReference type="Rhea" id="RHEA-COMP:17339"/>
        <dbReference type="Rhea" id="RHEA-COMP:17340"/>
        <dbReference type="ChEBI" id="CHEBI:33019"/>
        <dbReference type="ChEBI" id="CHEBI:61560"/>
        <dbReference type="ChEBI" id="CHEBI:173112"/>
        <dbReference type="EC" id="2.7.7.7"/>
    </reaction>
</comment>
<gene>
    <name evidence="14" type="ORF">SAMN03080599_00356</name>
</gene>
<dbReference type="CDD" id="cd00009">
    <property type="entry name" value="AAA"/>
    <property type="match status" value="1"/>
</dbReference>
<dbReference type="InterPro" id="IPR012763">
    <property type="entry name" value="DNA_pol_III_sug/sutau_N"/>
</dbReference>
<dbReference type="RefSeq" id="WP_092589161.1">
    <property type="nucleotide sequence ID" value="NZ_FMWL01000001.1"/>
</dbReference>
<evidence type="ECO:0000256" key="1">
    <source>
        <dbReference type="ARBA" id="ARBA00006360"/>
    </source>
</evidence>
<keyword evidence="3" id="KW-0808">Transferase</keyword>
<dbReference type="NCBIfam" id="TIGR02397">
    <property type="entry name" value="dnaX_nterm"/>
    <property type="match status" value="1"/>
</dbReference>
<keyword evidence="15" id="KW-1185">Reference proteome</keyword>
<evidence type="ECO:0000256" key="3">
    <source>
        <dbReference type="ARBA" id="ARBA00022679"/>
    </source>
</evidence>
<evidence type="ECO:0000256" key="11">
    <source>
        <dbReference type="ARBA" id="ARBA00049244"/>
    </source>
</evidence>
<sequence length="574" mass="63828">MSYTALYRKWRPKVFEDLIGQKAIVDTLRNQIEHGKFGHAYIFSGTRGTGKTSTAKILARAINCPERTDHNPCNKCEICQSILDETLMDVIEMDAASNNGVDDIRELRENVKYPPSRSKFKVYIIDEVHMLSTSAFNALLKTLEEPPDYAVFILATTEPHKIPATILSRCQQFEFKRVGKDDLMERMNLICESQGMSCEPKALDKLINRADGAVRDALGLLDRCLTSTSQILKAEDVDQILGLIGVDFLMDLIDHIGRRDRRSVLNSLNQLSESGANLQAFTRDLILAFRDVMVTAAAPDHPGMLKFSGLLPERVIAQAKMFGMNGAVKLLEALTAIETQIKYAQNPLIFLETGLLKAMTPGSVGAAEAVERLEKLENELALLKRLIKNGEMVSVNQPQTLADESPDYLANKSIVSVSGVPDNEIGFKFGLKEEAVQESENVQKSSNRASDSGTRNAINVDPEKVLRLWPEILTYLQKNNGRVYAFLVDGTPLKFEKGHLVVGFKADQELHIKKLKEEANHKVVEEAFESVLGAAVGFVLEVINEANQQKKGPSTEDRIRELLGDMADLLEIQD</sequence>
<dbReference type="InterPro" id="IPR045085">
    <property type="entry name" value="HLD_clamp_pol_III_gamma_tau"/>
</dbReference>
<comment type="similarity">
    <text evidence="1">Belongs to the DnaX/STICHEL family.</text>
</comment>
<dbReference type="PANTHER" id="PTHR11669">
    <property type="entry name" value="REPLICATION FACTOR C / DNA POLYMERASE III GAMMA-TAU SUBUNIT"/>
    <property type="match status" value="1"/>
</dbReference>
<accession>A0A1G5RRE6</accession>
<feature type="coiled-coil region" evidence="12">
    <location>
        <begin position="366"/>
        <end position="393"/>
    </location>
</feature>
<keyword evidence="4" id="KW-0548">Nucleotidyltransferase</keyword>
<dbReference type="Pfam" id="PF22608">
    <property type="entry name" value="DNAX_ATPase_lid"/>
    <property type="match status" value="1"/>
</dbReference>
<dbReference type="GO" id="GO:0046872">
    <property type="term" value="F:metal ion binding"/>
    <property type="evidence" value="ECO:0007669"/>
    <property type="project" value="UniProtKB-KW"/>
</dbReference>
<dbReference type="STRING" id="1120920.SAMN03080599_00356"/>
<dbReference type="Pfam" id="PF20964">
    <property type="entry name" value="DnaX_C"/>
    <property type="match status" value="1"/>
</dbReference>
<dbReference type="GO" id="GO:0005524">
    <property type="term" value="F:ATP binding"/>
    <property type="evidence" value="ECO:0007669"/>
    <property type="project" value="UniProtKB-KW"/>
</dbReference>
<dbReference type="Gene3D" id="1.20.272.10">
    <property type="match status" value="1"/>
</dbReference>
<evidence type="ECO:0000313" key="15">
    <source>
        <dbReference type="Proteomes" id="UP000199208"/>
    </source>
</evidence>
<evidence type="ECO:0000256" key="8">
    <source>
        <dbReference type="ARBA" id="ARBA00022833"/>
    </source>
</evidence>
<keyword evidence="5" id="KW-0235">DNA replication</keyword>
<evidence type="ECO:0000256" key="4">
    <source>
        <dbReference type="ARBA" id="ARBA00022695"/>
    </source>
</evidence>
<keyword evidence="7" id="KW-0547">Nucleotide-binding</keyword>
<evidence type="ECO:0000256" key="5">
    <source>
        <dbReference type="ARBA" id="ARBA00022705"/>
    </source>
</evidence>
<dbReference type="GO" id="GO:0003677">
    <property type="term" value="F:DNA binding"/>
    <property type="evidence" value="ECO:0007669"/>
    <property type="project" value="InterPro"/>
</dbReference>
<keyword evidence="10" id="KW-0239">DNA-directed DNA polymerase</keyword>
<dbReference type="PANTHER" id="PTHR11669:SF0">
    <property type="entry name" value="PROTEIN STICHEL-LIKE 2"/>
    <property type="match status" value="1"/>
</dbReference>
<dbReference type="AlphaFoldDB" id="A0A1G5RRE6"/>
<organism evidence="14 15">
    <name type="scientific">Acidaminobacter hydrogenoformans DSM 2784</name>
    <dbReference type="NCBI Taxonomy" id="1120920"/>
    <lineage>
        <taxon>Bacteria</taxon>
        <taxon>Bacillati</taxon>
        <taxon>Bacillota</taxon>
        <taxon>Clostridia</taxon>
        <taxon>Peptostreptococcales</taxon>
        <taxon>Acidaminobacteraceae</taxon>
        <taxon>Acidaminobacter</taxon>
    </lineage>
</organism>
<dbReference type="SUPFAM" id="SSF48019">
    <property type="entry name" value="post-AAA+ oligomerization domain-like"/>
    <property type="match status" value="1"/>
</dbReference>
<keyword evidence="8" id="KW-0862">Zinc</keyword>
<dbReference type="InterPro" id="IPR001270">
    <property type="entry name" value="ClpA/B"/>
</dbReference>
<dbReference type="SUPFAM" id="SSF52540">
    <property type="entry name" value="P-loop containing nucleoside triphosphate hydrolases"/>
    <property type="match status" value="1"/>
</dbReference>
<dbReference type="GO" id="GO:0003887">
    <property type="term" value="F:DNA-directed DNA polymerase activity"/>
    <property type="evidence" value="ECO:0007669"/>
    <property type="project" value="UniProtKB-KW"/>
</dbReference>
<dbReference type="Pfam" id="PF12169">
    <property type="entry name" value="DNA_pol3_gamma3"/>
    <property type="match status" value="1"/>
</dbReference>
<evidence type="ECO:0000256" key="7">
    <source>
        <dbReference type="ARBA" id="ARBA00022741"/>
    </source>
</evidence>
<keyword evidence="12" id="KW-0175">Coiled coil</keyword>
<dbReference type="SMART" id="SM00382">
    <property type="entry name" value="AAA"/>
    <property type="match status" value="1"/>
</dbReference>
<dbReference type="InterPro" id="IPR048448">
    <property type="entry name" value="DnaX-like_C"/>
</dbReference>
<feature type="domain" description="AAA+ ATPase" evidence="13">
    <location>
        <begin position="37"/>
        <end position="179"/>
    </location>
</feature>
<dbReference type="InterPro" id="IPR022754">
    <property type="entry name" value="DNA_pol_III_gamma-3"/>
</dbReference>
<evidence type="ECO:0000256" key="6">
    <source>
        <dbReference type="ARBA" id="ARBA00022723"/>
    </source>
</evidence>
<evidence type="ECO:0000313" key="14">
    <source>
        <dbReference type="EMBL" id="SCZ76653.1"/>
    </source>
</evidence>
<evidence type="ECO:0000259" key="13">
    <source>
        <dbReference type="SMART" id="SM00382"/>
    </source>
</evidence>
<proteinExistence type="inferred from homology"/>
<dbReference type="InterPro" id="IPR003593">
    <property type="entry name" value="AAA+_ATPase"/>
</dbReference>
<reference evidence="14 15" key="1">
    <citation type="submission" date="2016-10" db="EMBL/GenBank/DDBJ databases">
        <authorList>
            <person name="de Groot N.N."/>
        </authorList>
    </citation>
    <scope>NUCLEOTIDE SEQUENCE [LARGE SCALE GENOMIC DNA]</scope>
    <source>
        <strain evidence="14 15">DSM 2784</strain>
    </source>
</reference>
<protein>
    <recommendedName>
        <fullName evidence="2">DNA-directed DNA polymerase</fullName>
        <ecNumber evidence="2">2.7.7.7</ecNumber>
    </recommendedName>
</protein>
<dbReference type="Gene3D" id="1.10.8.60">
    <property type="match status" value="1"/>
</dbReference>